<comment type="caution">
    <text evidence="2">The sequence shown here is derived from an EMBL/GenBank/DDBJ whole genome shotgun (WGS) entry which is preliminary data.</text>
</comment>
<dbReference type="InterPro" id="IPR008948">
    <property type="entry name" value="L-Aspartase-like"/>
</dbReference>
<organism evidence="2 3">
    <name type="scientific">Emericellopsis cladophorae</name>
    <dbReference type="NCBI Taxonomy" id="2686198"/>
    <lineage>
        <taxon>Eukaryota</taxon>
        <taxon>Fungi</taxon>
        <taxon>Dikarya</taxon>
        <taxon>Ascomycota</taxon>
        <taxon>Pezizomycotina</taxon>
        <taxon>Sordariomycetes</taxon>
        <taxon>Hypocreomycetidae</taxon>
        <taxon>Hypocreales</taxon>
        <taxon>Bionectriaceae</taxon>
        <taxon>Emericellopsis</taxon>
    </lineage>
</organism>
<dbReference type="GO" id="GO:0042450">
    <property type="term" value="P:L-arginine biosynthetic process via ornithine"/>
    <property type="evidence" value="ECO:0007669"/>
    <property type="project" value="InterPro"/>
</dbReference>
<feature type="domain" description="Argininosuccinate lyase C-terminal" evidence="1">
    <location>
        <begin position="107"/>
        <end position="149"/>
    </location>
</feature>
<dbReference type="PANTHER" id="PTHR43814">
    <property type="entry name" value="ARGININOSUCCINATE LYASE"/>
    <property type="match status" value="1"/>
</dbReference>
<reference evidence="2" key="2">
    <citation type="submission" date="2022-07" db="EMBL/GenBank/DDBJ databases">
        <authorList>
            <person name="Goncalves M.F.M."/>
            <person name="Hilario S."/>
            <person name="Van De Peer Y."/>
            <person name="Esteves A.C."/>
            <person name="Alves A."/>
        </authorList>
    </citation>
    <scope>NUCLEOTIDE SEQUENCE</scope>
    <source>
        <strain evidence="2">MUM 19.33</strain>
    </source>
</reference>
<dbReference type="RefSeq" id="XP_051361198.1">
    <property type="nucleotide sequence ID" value="XM_051507665.1"/>
</dbReference>
<dbReference type="Gene3D" id="1.10.40.30">
    <property type="entry name" value="Fumarase/aspartase (C-terminal domain)"/>
    <property type="match status" value="1"/>
</dbReference>
<dbReference type="GeneID" id="75831928"/>
<dbReference type="InterPro" id="IPR029419">
    <property type="entry name" value="Arg_succ_lyase_C"/>
</dbReference>
<dbReference type="InterPro" id="IPR020557">
    <property type="entry name" value="Fumarate_lyase_CS"/>
</dbReference>
<dbReference type="Pfam" id="PF14698">
    <property type="entry name" value="ASL_C2"/>
    <property type="match status" value="1"/>
</dbReference>
<gene>
    <name evidence="2" type="ORF">J7T54_005444</name>
</gene>
<protein>
    <submittedName>
        <fullName evidence="2">Argininosuccinate lyase</fullName>
    </submittedName>
</protein>
<keyword evidence="3" id="KW-1185">Reference proteome</keyword>
<dbReference type="SUPFAM" id="SSF48557">
    <property type="entry name" value="L-aspartase-like"/>
    <property type="match status" value="2"/>
</dbReference>
<evidence type="ECO:0000313" key="3">
    <source>
        <dbReference type="Proteomes" id="UP001055219"/>
    </source>
</evidence>
<dbReference type="AlphaFoldDB" id="A0A9P9XYS3"/>
<dbReference type="InterPro" id="IPR009049">
    <property type="entry name" value="Argininosuccinate_lyase"/>
</dbReference>
<dbReference type="PROSITE" id="PS00163">
    <property type="entry name" value="FUMARATE_LYASES"/>
    <property type="match status" value="1"/>
</dbReference>
<dbReference type="GO" id="GO:0005829">
    <property type="term" value="C:cytosol"/>
    <property type="evidence" value="ECO:0007669"/>
    <property type="project" value="TreeGrafter"/>
</dbReference>
<accession>A0A9P9XYS3</accession>
<reference evidence="2" key="1">
    <citation type="journal article" date="2021" name="J Fungi (Basel)">
        <title>Genomic and Metabolomic Analyses of the Marine Fungus Emericellopsis cladophorae: Insights into Saltwater Adaptability Mechanisms and Its Biosynthetic Potential.</title>
        <authorList>
            <person name="Goncalves M.F.M."/>
            <person name="Hilario S."/>
            <person name="Van de Peer Y."/>
            <person name="Esteves A.C."/>
            <person name="Alves A."/>
        </authorList>
    </citation>
    <scope>NUCLEOTIDE SEQUENCE</scope>
    <source>
        <strain evidence="2">MUM 19.33</strain>
    </source>
</reference>
<evidence type="ECO:0000313" key="2">
    <source>
        <dbReference type="EMBL" id="KAI6780342.1"/>
    </source>
</evidence>
<dbReference type="Gene3D" id="1.10.275.10">
    <property type="entry name" value="Fumarase/aspartase (N-terminal domain)"/>
    <property type="match status" value="1"/>
</dbReference>
<dbReference type="GO" id="GO:0004056">
    <property type="term" value="F:argininosuccinate lyase activity"/>
    <property type="evidence" value="ECO:0007669"/>
    <property type="project" value="InterPro"/>
</dbReference>
<dbReference type="EMBL" id="JAGIXG020000034">
    <property type="protein sequence ID" value="KAI6780342.1"/>
    <property type="molecule type" value="Genomic_DNA"/>
</dbReference>
<dbReference type="InterPro" id="IPR024083">
    <property type="entry name" value="Fumarase/histidase_N"/>
</dbReference>
<dbReference type="PANTHER" id="PTHR43814:SF1">
    <property type="entry name" value="ARGININOSUCCINATE LYASE"/>
    <property type="match status" value="1"/>
</dbReference>
<dbReference type="Gene3D" id="1.20.200.10">
    <property type="entry name" value="Fumarase/aspartase (Central domain)"/>
    <property type="match status" value="1"/>
</dbReference>
<dbReference type="Proteomes" id="UP001055219">
    <property type="component" value="Unassembled WGS sequence"/>
</dbReference>
<dbReference type="OrthoDB" id="2561043at2759"/>
<name>A0A9P9XYS3_9HYPO</name>
<evidence type="ECO:0000259" key="1">
    <source>
        <dbReference type="Pfam" id="PF14698"/>
    </source>
</evidence>
<keyword evidence="2" id="KW-0456">Lyase</keyword>
<proteinExistence type="predicted"/>
<sequence length="150" mass="16716">MASKPEGSMLWEGRFTGGLNPSMDILGSIAFACANEISGIITQDEFAQIKQCLCEVQKERQTDTFEITPTIDEDIHTVNEPHEFGFVSLADADSTGSSLMPQKKNPDSLEARGVPFRETHHISGRCVAKSEETEILMNEFAFEQMREIDE</sequence>